<dbReference type="GO" id="GO:0003677">
    <property type="term" value="F:DNA binding"/>
    <property type="evidence" value="ECO:0007669"/>
    <property type="project" value="UniProtKB-UniRule"/>
</dbReference>
<dbReference type="InterPro" id="IPR002913">
    <property type="entry name" value="START_lipid-bd_dom"/>
</dbReference>
<dbReference type="Gene3D" id="3.30.530.20">
    <property type="match status" value="1"/>
</dbReference>
<keyword evidence="3" id="KW-0805">Transcription regulation</keyword>
<dbReference type="GO" id="GO:0030154">
    <property type="term" value="P:cell differentiation"/>
    <property type="evidence" value="ECO:0007669"/>
    <property type="project" value="UniProtKB-ARBA"/>
</dbReference>
<dbReference type="GeneID" id="101512878"/>
<dbReference type="PaxDb" id="3827-XP_004486751.1"/>
<dbReference type="RefSeq" id="XP_004486751.1">
    <property type="nucleotide sequence ID" value="XM_004486694.3"/>
</dbReference>
<evidence type="ECO:0000256" key="9">
    <source>
        <dbReference type="PROSITE-ProRule" id="PRU00108"/>
    </source>
</evidence>
<sequence>MLLKKHTLLSSTTPTPTPTLSMGADNNPLASPALSLSLAGIFRQGGVAAEGEGTTSNMEVEEGEEGSTVGGERVEEIISSDNSGPTKSRSEDYFEGEDDEGEGNDDDDGDTNNNNNKHKNKKRKKYHRHTAQQIRVMEALFKESPHPDEKQRQQLSKQLGLAPRQVKFWFQNRRTQIKAIQERHENSLLKTEIEKLREKNKSLRETINKACCPNCGVPTTNRDGAMPTEEQQLRIENVKLKAEVEKLRASLGKYASGTMSPSCSTSHDQENKSCLDFYTGSFGLDESRIMDVVNQAMEELIKMATKGEPLWLRSLETGREILNYDEYIKEFAIENSDNGRPKRSIEASRDTGLVFSDLPRIVQCFLDAKQWKEMFPCLISKAATVDIICKGENSNNNGAVQLMFAELQMLTPMVPTREVYFVRYCKQLSGEQWAIVDVSIDKVEDNIDASLVKCRKRPSGCIIEDKSNGHCKVTWVEHLECQKSAVHSMYRTIVNSGLAFGARHWIATLQLQCERLVFFMATNVPMKDSTGVATLAGRKSILKLAQRMTWSFCHAIGASSLHTWTKVTSKTGEDIRVSSRKNLNDPGEPLGLILCAVSSVWLPISPNVLFDFLRDEARRTEWDIMSSGGSVQSIANLAKGQDRGNAVTIQTVKSNENNMWILQDSCTNSYESMVVYAPVDITGIQSVMTGCDSSNLVILPSGFSIVPDGLESRPMVITSRQEEKNTEGGSLFTVAFQILTNASPTAKLTMESVDSINSLVSCTLRHIRTSLHCEDG</sequence>
<evidence type="ECO:0000256" key="8">
    <source>
        <dbReference type="ARBA" id="ARBA00023242"/>
    </source>
</evidence>
<name>A0A1S2XEL3_CICAR</name>
<dbReference type="FunFam" id="1.10.10.60:FF:000229">
    <property type="entry name" value="Homeobox-leucine zipper protein HDG1"/>
    <property type="match status" value="1"/>
</dbReference>
<gene>
    <name evidence="16" type="primary">LOC101512878</name>
</gene>
<evidence type="ECO:0000256" key="4">
    <source>
        <dbReference type="ARBA" id="ARBA00023054"/>
    </source>
</evidence>
<dbReference type="Pfam" id="PF01852">
    <property type="entry name" value="START"/>
    <property type="match status" value="1"/>
</dbReference>
<feature type="domain" description="START" evidence="14">
    <location>
        <begin position="282"/>
        <end position="518"/>
    </location>
</feature>
<dbReference type="AlphaFoldDB" id="A0A1S2XEL3"/>
<dbReference type="Pfam" id="PF25797">
    <property type="entry name" value="PDF2_C"/>
    <property type="match status" value="1"/>
</dbReference>
<dbReference type="InterPro" id="IPR001356">
    <property type="entry name" value="HD"/>
</dbReference>
<dbReference type="InterPro" id="IPR042160">
    <property type="entry name" value="HD-Zip_IV"/>
</dbReference>
<evidence type="ECO:0000259" key="14">
    <source>
        <dbReference type="PROSITE" id="PS50848"/>
    </source>
</evidence>
<protein>
    <submittedName>
        <fullName evidence="16">Homeobox-leucine zipper protein GLABRA 2</fullName>
    </submittedName>
</protein>
<reference evidence="15" key="1">
    <citation type="journal article" date="2013" name="Nat. Biotechnol.">
        <title>Draft genome sequence of chickpea (Cicer arietinum) provides a resource for trait improvement.</title>
        <authorList>
            <person name="Varshney R.K."/>
            <person name="Song C."/>
            <person name="Saxena R.K."/>
            <person name="Azam S."/>
            <person name="Yu S."/>
            <person name="Sharpe A.G."/>
            <person name="Cannon S."/>
            <person name="Baek J."/>
            <person name="Rosen B.D."/>
            <person name="Tar'an B."/>
            <person name="Millan T."/>
            <person name="Zhang X."/>
            <person name="Ramsay L.D."/>
            <person name="Iwata A."/>
            <person name="Wang Y."/>
            <person name="Nelson W."/>
            <person name="Farmer A.D."/>
            <person name="Gaur P.M."/>
            <person name="Soderlund C."/>
            <person name="Penmetsa R.V."/>
            <person name="Xu C."/>
            <person name="Bharti A.K."/>
            <person name="He W."/>
            <person name="Winter P."/>
            <person name="Zhao S."/>
            <person name="Hane J.K."/>
            <person name="Carrasquilla-Garcia N."/>
            <person name="Condie J.A."/>
            <person name="Upadhyaya H.D."/>
            <person name="Luo M.C."/>
            <person name="Thudi M."/>
            <person name="Gowda C.L."/>
            <person name="Singh N.P."/>
            <person name="Lichtenzveig J."/>
            <person name="Gali K.K."/>
            <person name="Rubio J."/>
            <person name="Nadarajan N."/>
            <person name="Dolezel J."/>
            <person name="Bansal K.C."/>
            <person name="Xu X."/>
            <person name="Edwards D."/>
            <person name="Zhang G."/>
            <person name="Kahl G."/>
            <person name="Gil J."/>
            <person name="Singh K.B."/>
            <person name="Datta S.K."/>
            <person name="Jackson S.A."/>
            <person name="Wang J."/>
            <person name="Cook D.R."/>
        </authorList>
    </citation>
    <scope>NUCLEOTIDE SEQUENCE [LARGE SCALE GENOMIC DNA]</scope>
    <source>
        <strain evidence="15">cv. CDC Frontier</strain>
    </source>
</reference>
<dbReference type="CDD" id="cd00086">
    <property type="entry name" value="homeodomain"/>
    <property type="match status" value="1"/>
</dbReference>
<dbReference type="GO" id="GO:0008289">
    <property type="term" value="F:lipid binding"/>
    <property type="evidence" value="ECO:0007669"/>
    <property type="project" value="InterPro"/>
</dbReference>
<feature type="region of interest" description="Disordered" evidence="12">
    <location>
        <begin position="47"/>
        <end position="130"/>
    </location>
</feature>
<dbReference type="InterPro" id="IPR057993">
    <property type="entry name" value="HD-Zip_IV_C"/>
</dbReference>
<feature type="domain" description="Homeobox" evidence="13">
    <location>
        <begin position="120"/>
        <end position="180"/>
    </location>
</feature>
<organism evidence="15 16">
    <name type="scientific">Cicer arietinum</name>
    <name type="common">Chickpea</name>
    <name type="synonym">Garbanzo</name>
    <dbReference type="NCBI Taxonomy" id="3827"/>
    <lineage>
        <taxon>Eukaryota</taxon>
        <taxon>Viridiplantae</taxon>
        <taxon>Streptophyta</taxon>
        <taxon>Embryophyta</taxon>
        <taxon>Tracheophyta</taxon>
        <taxon>Spermatophyta</taxon>
        <taxon>Magnoliopsida</taxon>
        <taxon>eudicotyledons</taxon>
        <taxon>Gunneridae</taxon>
        <taxon>Pentapetalae</taxon>
        <taxon>rosids</taxon>
        <taxon>fabids</taxon>
        <taxon>Fabales</taxon>
        <taxon>Fabaceae</taxon>
        <taxon>Papilionoideae</taxon>
        <taxon>50 kb inversion clade</taxon>
        <taxon>NPAAA clade</taxon>
        <taxon>Hologalegina</taxon>
        <taxon>IRL clade</taxon>
        <taxon>Cicereae</taxon>
        <taxon>Cicer</taxon>
    </lineage>
</organism>
<keyword evidence="8 9" id="KW-0539">Nucleus</keyword>
<dbReference type="Pfam" id="PF00046">
    <property type="entry name" value="Homeodomain"/>
    <property type="match status" value="1"/>
</dbReference>
<evidence type="ECO:0000256" key="7">
    <source>
        <dbReference type="ARBA" id="ARBA00023163"/>
    </source>
</evidence>
<evidence type="ECO:0000256" key="1">
    <source>
        <dbReference type="ARBA" id="ARBA00004123"/>
    </source>
</evidence>
<feature type="DNA-binding region" description="Homeobox" evidence="9">
    <location>
        <begin position="122"/>
        <end position="181"/>
    </location>
</feature>
<evidence type="ECO:0000256" key="5">
    <source>
        <dbReference type="ARBA" id="ARBA00023125"/>
    </source>
</evidence>
<dbReference type="PROSITE" id="PS50071">
    <property type="entry name" value="HOMEOBOX_2"/>
    <property type="match status" value="1"/>
</dbReference>
<dbReference type="KEGG" id="cam:101512878"/>
<dbReference type="PANTHER" id="PTHR45654:SF24">
    <property type="entry name" value="HOMEOBOX-LEUCINE ZIPPER PROTEIN GLABRA 2"/>
    <property type="match status" value="1"/>
</dbReference>
<feature type="compositionally biased region" description="Acidic residues" evidence="12">
    <location>
        <begin position="93"/>
        <end position="110"/>
    </location>
</feature>
<dbReference type="FunFam" id="3.30.530.20:FF:000026">
    <property type="entry name" value="Homeobox-leucine zipper protein GLABRA 2"/>
    <property type="match status" value="1"/>
</dbReference>
<dbReference type="SMART" id="SM00389">
    <property type="entry name" value="HOX"/>
    <property type="match status" value="1"/>
</dbReference>
<dbReference type="PANTHER" id="PTHR45654">
    <property type="entry name" value="HOMEOBOX-LEUCINE ZIPPER PROTEIN MERISTEM L1"/>
    <property type="match status" value="1"/>
</dbReference>
<dbReference type="PROSITE" id="PS00027">
    <property type="entry name" value="HOMEOBOX_1"/>
    <property type="match status" value="1"/>
</dbReference>
<dbReference type="GO" id="GO:0000981">
    <property type="term" value="F:DNA-binding transcription factor activity, RNA polymerase II-specific"/>
    <property type="evidence" value="ECO:0007669"/>
    <property type="project" value="InterPro"/>
</dbReference>
<keyword evidence="15" id="KW-1185">Reference proteome</keyword>
<dbReference type="InterPro" id="IPR017970">
    <property type="entry name" value="Homeobox_CS"/>
</dbReference>
<evidence type="ECO:0000256" key="3">
    <source>
        <dbReference type="ARBA" id="ARBA00023015"/>
    </source>
</evidence>
<dbReference type="Proteomes" id="UP000087171">
    <property type="component" value="Chromosome Ca1"/>
</dbReference>
<proteinExistence type="inferred from homology"/>
<comment type="similarity">
    <text evidence="2">Belongs to the HD-ZIP homeobox family. Class IV subfamily.</text>
</comment>
<evidence type="ECO:0000313" key="15">
    <source>
        <dbReference type="Proteomes" id="UP000087171"/>
    </source>
</evidence>
<dbReference type="OrthoDB" id="6159439at2759"/>
<keyword evidence="6 9" id="KW-0371">Homeobox</keyword>
<reference evidence="16" key="2">
    <citation type="submission" date="2025-08" db="UniProtKB">
        <authorList>
            <consortium name="RefSeq"/>
        </authorList>
    </citation>
    <scope>IDENTIFICATION</scope>
    <source>
        <tissue evidence="16">Etiolated seedlings</tissue>
    </source>
</reference>
<keyword evidence="7" id="KW-0804">Transcription</keyword>
<feature type="compositionally biased region" description="Low complexity" evidence="12">
    <location>
        <begin position="8"/>
        <end position="21"/>
    </location>
</feature>
<feature type="coiled-coil region" evidence="11">
    <location>
        <begin position="179"/>
        <end position="206"/>
    </location>
</feature>
<evidence type="ECO:0000256" key="2">
    <source>
        <dbReference type="ARBA" id="ARBA00006789"/>
    </source>
</evidence>
<evidence type="ECO:0000256" key="6">
    <source>
        <dbReference type="ARBA" id="ARBA00023155"/>
    </source>
</evidence>
<dbReference type="InterPro" id="IPR023393">
    <property type="entry name" value="START-like_dom_sf"/>
</dbReference>
<evidence type="ECO:0000256" key="10">
    <source>
        <dbReference type="RuleBase" id="RU000682"/>
    </source>
</evidence>
<dbReference type="InterPro" id="IPR009057">
    <property type="entry name" value="Homeodomain-like_sf"/>
</dbReference>
<dbReference type="Gene3D" id="1.10.10.60">
    <property type="entry name" value="Homeodomain-like"/>
    <property type="match status" value="1"/>
</dbReference>
<keyword evidence="5 9" id="KW-0238">DNA-binding</keyword>
<accession>A0A1S2XEL3</accession>
<keyword evidence="4 11" id="KW-0175">Coiled coil</keyword>
<dbReference type="eggNOG" id="ENOG502QUI1">
    <property type="taxonomic scope" value="Eukaryota"/>
</dbReference>
<evidence type="ECO:0000313" key="16">
    <source>
        <dbReference type="RefSeq" id="XP_004486751.1"/>
    </source>
</evidence>
<dbReference type="SMART" id="SM00234">
    <property type="entry name" value="START"/>
    <property type="match status" value="1"/>
</dbReference>
<comment type="subcellular location">
    <subcellularLocation>
        <location evidence="1 9 10">Nucleus</location>
    </subcellularLocation>
</comment>
<feature type="region of interest" description="Disordered" evidence="12">
    <location>
        <begin position="1"/>
        <end position="31"/>
    </location>
</feature>
<evidence type="ECO:0000259" key="13">
    <source>
        <dbReference type="PROSITE" id="PS50071"/>
    </source>
</evidence>
<dbReference type="CDD" id="cd08875">
    <property type="entry name" value="START_ArGLABRA2_like"/>
    <property type="match status" value="1"/>
</dbReference>
<feature type="compositionally biased region" description="Basic residues" evidence="12">
    <location>
        <begin position="116"/>
        <end position="130"/>
    </location>
</feature>
<dbReference type="GO" id="GO:0005634">
    <property type="term" value="C:nucleus"/>
    <property type="evidence" value="ECO:0007669"/>
    <property type="project" value="UniProtKB-SubCell"/>
</dbReference>
<evidence type="ECO:0000256" key="11">
    <source>
        <dbReference type="SAM" id="Coils"/>
    </source>
</evidence>
<dbReference type="SUPFAM" id="SSF55961">
    <property type="entry name" value="Bet v1-like"/>
    <property type="match status" value="2"/>
</dbReference>
<dbReference type="SUPFAM" id="SSF46689">
    <property type="entry name" value="Homeodomain-like"/>
    <property type="match status" value="1"/>
</dbReference>
<evidence type="ECO:0000256" key="12">
    <source>
        <dbReference type="SAM" id="MobiDB-lite"/>
    </source>
</evidence>
<dbReference type="PROSITE" id="PS50848">
    <property type="entry name" value="START"/>
    <property type="match status" value="1"/>
</dbReference>
<dbReference type="STRING" id="3827.A0A1S2XEL3"/>